<organism evidence="6">
    <name type="scientific">Arion vulgaris</name>
    <dbReference type="NCBI Taxonomy" id="1028688"/>
    <lineage>
        <taxon>Eukaryota</taxon>
        <taxon>Metazoa</taxon>
        <taxon>Spiralia</taxon>
        <taxon>Lophotrochozoa</taxon>
        <taxon>Mollusca</taxon>
        <taxon>Gastropoda</taxon>
        <taxon>Heterobranchia</taxon>
        <taxon>Euthyneura</taxon>
        <taxon>Panpulmonata</taxon>
        <taxon>Eupulmonata</taxon>
        <taxon>Stylommatophora</taxon>
        <taxon>Helicina</taxon>
        <taxon>Arionoidea</taxon>
        <taxon>Arionidae</taxon>
        <taxon>Arion</taxon>
    </lineage>
</organism>
<comment type="subcellular location">
    <subcellularLocation>
        <location evidence="1">Membrane</location>
        <topology evidence="1">Multi-pass membrane protein</topology>
    </subcellularLocation>
</comment>
<evidence type="ECO:0000256" key="3">
    <source>
        <dbReference type="ARBA" id="ARBA00022989"/>
    </source>
</evidence>
<evidence type="ECO:0000256" key="2">
    <source>
        <dbReference type="ARBA" id="ARBA00022692"/>
    </source>
</evidence>
<proteinExistence type="predicted"/>
<feature type="transmembrane region" description="Helical" evidence="5">
    <location>
        <begin position="119"/>
        <end position="141"/>
    </location>
</feature>
<feature type="transmembrane region" description="Helical" evidence="5">
    <location>
        <begin position="148"/>
        <end position="170"/>
    </location>
</feature>
<gene>
    <name evidence="6" type="primary">ORF192853</name>
</gene>
<feature type="transmembrane region" description="Helical" evidence="5">
    <location>
        <begin position="7"/>
        <end position="27"/>
    </location>
</feature>
<dbReference type="PANTHER" id="PTHR21215">
    <property type="entry name" value="LD36024P"/>
    <property type="match status" value="1"/>
</dbReference>
<dbReference type="EMBL" id="HACG01046354">
    <property type="protein sequence ID" value="CEK93219.1"/>
    <property type="molecule type" value="Transcribed_RNA"/>
</dbReference>
<evidence type="ECO:0000313" key="6">
    <source>
        <dbReference type="EMBL" id="CEK93219.1"/>
    </source>
</evidence>
<evidence type="ECO:0000256" key="1">
    <source>
        <dbReference type="ARBA" id="ARBA00004141"/>
    </source>
</evidence>
<sequence>MSLCATVLIVIAMILGPITIIFMSVSFGTNHWLEFQVDTRSFDVNVKTTISNNEQFARYYLSRDRGLFRECYPNNNLDFLQYAKVVVEGSCFDLSYDGPSNSNLYSGSYMSRLHLNRCFLAFFIIAIIVFLVAYLFGLILCCMRISRWAYIAGLCAYTAAFSLAAAIAFFHGAEYIERNKLNGGETSNEREFYPSWPLFLQTNTSRSYGWSYALAWVGMILASLTATFYSLAGCYLNSEYYDDREILEKHKVRDYPIAMEPVYAVGTDPYYTKHYGHPRAYMGPLAPEYYARNYPTIAYGDHQKDMWQWREIDS</sequence>
<dbReference type="GO" id="GO:0016020">
    <property type="term" value="C:membrane"/>
    <property type="evidence" value="ECO:0007669"/>
    <property type="project" value="UniProtKB-SubCell"/>
</dbReference>
<dbReference type="InterPro" id="IPR004031">
    <property type="entry name" value="PMP22/EMP/MP20/Claudin"/>
</dbReference>
<reference evidence="6" key="1">
    <citation type="submission" date="2014-12" db="EMBL/GenBank/DDBJ databases">
        <title>Insight into the proteome of Arion vulgaris.</title>
        <authorList>
            <person name="Aradska J."/>
            <person name="Bulat T."/>
            <person name="Smidak R."/>
            <person name="Sarate P."/>
            <person name="Gangsoo J."/>
            <person name="Sialana F."/>
            <person name="Bilban M."/>
            <person name="Lubec G."/>
        </authorList>
    </citation>
    <scope>NUCLEOTIDE SEQUENCE</scope>
    <source>
        <tissue evidence="6">Skin</tissue>
    </source>
</reference>
<feature type="transmembrane region" description="Helical" evidence="5">
    <location>
        <begin position="213"/>
        <end position="236"/>
    </location>
</feature>
<dbReference type="PANTHER" id="PTHR21215:SF0">
    <property type="entry name" value="LD36024P"/>
    <property type="match status" value="1"/>
</dbReference>
<name>A0A0B7BIN7_9EUPU</name>
<accession>A0A0B7BIN7</accession>
<evidence type="ECO:0000256" key="4">
    <source>
        <dbReference type="ARBA" id="ARBA00023136"/>
    </source>
</evidence>
<keyword evidence="3 5" id="KW-1133">Transmembrane helix</keyword>
<dbReference type="AlphaFoldDB" id="A0A0B7BIN7"/>
<keyword evidence="2 5" id="KW-0812">Transmembrane</keyword>
<dbReference type="Gene3D" id="1.20.140.150">
    <property type="match status" value="1"/>
</dbReference>
<keyword evidence="4 5" id="KW-0472">Membrane</keyword>
<evidence type="ECO:0000256" key="5">
    <source>
        <dbReference type="SAM" id="Phobius"/>
    </source>
</evidence>
<dbReference type="Pfam" id="PF13903">
    <property type="entry name" value="Claudin_2"/>
    <property type="match status" value="1"/>
</dbReference>
<protein>
    <submittedName>
        <fullName evidence="6">Uncharacterized protein</fullName>
    </submittedName>
</protein>